<evidence type="ECO:0000313" key="1">
    <source>
        <dbReference type="EMBL" id="KAH7953658.1"/>
    </source>
</evidence>
<name>A0ACB8CWQ6_DERSI</name>
<keyword evidence="2" id="KW-1185">Reference proteome</keyword>
<proteinExistence type="predicted"/>
<organism evidence="1 2">
    <name type="scientific">Dermacentor silvarum</name>
    <name type="common">Tick</name>
    <dbReference type="NCBI Taxonomy" id="543639"/>
    <lineage>
        <taxon>Eukaryota</taxon>
        <taxon>Metazoa</taxon>
        <taxon>Ecdysozoa</taxon>
        <taxon>Arthropoda</taxon>
        <taxon>Chelicerata</taxon>
        <taxon>Arachnida</taxon>
        <taxon>Acari</taxon>
        <taxon>Parasitiformes</taxon>
        <taxon>Ixodida</taxon>
        <taxon>Ixodoidea</taxon>
        <taxon>Ixodidae</taxon>
        <taxon>Rhipicephalinae</taxon>
        <taxon>Dermacentor</taxon>
    </lineage>
</organism>
<protein>
    <submittedName>
        <fullName evidence="1">Uncharacterized protein</fullName>
    </submittedName>
</protein>
<comment type="caution">
    <text evidence="1">The sequence shown here is derived from an EMBL/GenBank/DDBJ whole genome shotgun (WGS) entry which is preliminary data.</text>
</comment>
<dbReference type="Proteomes" id="UP000821865">
    <property type="component" value="Chromosome 4"/>
</dbReference>
<evidence type="ECO:0000313" key="2">
    <source>
        <dbReference type="Proteomes" id="UP000821865"/>
    </source>
</evidence>
<sequence>MMRVSLYRKQIDFCKECGRLGHRPDVRPRPDDKLCSACGAKNPAKDHEFTPKCKLPGEAHPTVDRTCRAKFMVILRGWTARRNEELLRVDKTPTPGNNRQPPPGRERGYDQPRGPGVETGPGAARDPPRGGGSPKRRGRSKNRRHQQRPAYKMEKMFEMLAVSDSEAERKAQALKYDRRLAALEKKIS</sequence>
<gene>
    <name evidence="1" type="ORF">HPB49_010887</name>
</gene>
<accession>A0ACB8CWQ6</accession>
<dbReference type="EMBL" id="CM023473">
    <property type="protein sequence ID" value="KAH7953658.1"/>
    <property type="molecule type" value="Genomic_DNA"/>
</dbReference>
<reference evidence="1" key="1">
    <citation type="submission" date="2020-05" db="EMBL/GenBank/DDBJ databases">
        <title>Large-scale comparative analyses of tick genomes elucidate their genetic diversity and vector capacities.</title>
        <authorList>
            <person name="Jia N."/>
            <person name="Wang J."/>
            <person name="Shi W."/>
            <person name="Du L."/>
            <person name="Sun Y."/>
            <person name="Zhan W."/>
            <person name="Jiang J."/>
            <person name="Wang Q."/>
            <person name="Zhang B."/>
            <person name="Ji P."/>
            <person name="Sakyi L.B."/>
            <person name="Cui X."/>
            <person name="Yuan T."/>
            <person name="Jiang B."/>
            <person name="Yang W."/>
            <person name="Lam T.T.-Y."/>
            <person name="Chang Q."/>
            <person name="Ding S."/>
            <person name="Wang X."/>
            <person name="Zhu J."/>
            <person name="Ruan X."/>
            <person name="Zhao L."/>
            <person name="Wei J."/>
            <person name="Que T."/>
            <person name="Du C."/>
            <person name="Cheng J."/>
            <person name="Dai P."/>
            <person name="Han X."/>
            <person name="Huang E."/>
            <person name="Gao Y."/>
            <person name="Liu J."/>
            <person name="Shao H."/>
            <person name="Ye R."/>
            <person name="Li L."/>
            <person name="Wei W."/>
            <person name="Wang X."/>
            <person name="Wang C."/>
            <person name="Yang T."/>
            <person name="Huo Q."/>
            <person name="Li W."/>
            <person name="Guo W."/>
            <person name="Chen H."/>
            <person name="Zhou L."/>
            <person name="Ni X."/>
            <person name="Tian J."/>
            <person name="Zhou Y."/>
            <person name="Sheng Y."/>
            <person name="Liu T."/>
            <person name="Pan Y."/>
            <person name="Xia L."/>
            <person name="Li J."/>
            <person name="Zhao F."/>
            <person name="Cao W."/>
        </authorList>
    </citation>
    <scope>NUCLEOTIDE SEQUENCE</scope>
    <source>
        <strain evidence="1">Dsil-2018</strain>
    </source>
</reference>